<sequence length="142" mass="15193">MGEGILLRAQTLLSRAPFSICNPSIEMLLRTRNLGTSICGGGSAEKHTTTTVRLSQQSRLSASWTSSREHLCGSLCSISSFLTIDTAHWLLITSQRPSQPIIKNSSSSVSLTSRNSGSGVRGHIEPFAPFMCQSPIALATDS</sequence>
<name>A0A0A9GAS6_ARUDO</name>
<reference evidence="1" key="1">
    <citation type="submission" date="2014-09" db="EMBL/GenBank/DDBJ databases">
        <authorList>
            <person name="Magalhaes I.L.F."/>
            <person name="Oliveira U."/>
            <person name="Santos F.R."/>
            <person name="Vidigal T.H.D.A."/>
            <person name="Brescovit A.D."/>
            <person name="Santos A.J."/>
        </authorList>
    </citation>
    <scope>NUCLEOTIDE SEQUENCE</scope>
    <source>
        <tissue evidence="1">Shoot tissue taken approximately 20 cm above the soil surface</tissue>
    </source>
</reference>
<dbReference type="AlphaFoldDB" id="A0A0A9GAS6"/>
<evidence type="ECO:0000313" key="1">
    <source>
        <dbReference type="EMBL" id="JAE20559.1"/>
    </source>
</evidence>
<dbReference type="EMBL" id="GBRH01177337">
    <property type="protein sequence ID" value="JAE20559.1"/>
    <property type="molecule type" value="Transcribed_RNA"/>
</dbReference>
<reference evidence="1" key="2">
    <citation type="journal article" date="2015" name="Data Brief">
        <title>Shoot transcriptome of the giant reed, Arundo donax.</title>
        <authorList>
            <person name="Barrero R.A."/>
            <person name="Guerrero F.D."/>
            <person name="Moolhuijzen P."/>
            <person name="Goolsby J.A."/>
            <person name="Tidwell J."/>
            <person name="Bellgard S.E."/>
            <person name="Bellgard M.I."/>
        </authorList>
    </citation>
    <scope>NUCLEOTIDE SEQUENCE</scope>
    <source>
        <tissue evidence="1">Shoot tissue taken approximately 20 cm above the soil surface</tissue>
    </source>
</reference>
<protein>
    <submittedName>
        <fullName evidence="1">Uncharacterized protein</fullName>
    </submittedName>
</protein>
<organism evidence="1">
    <name type="scientific">Arundo donax</name>
    <name type="common">Giant reed</name>
    <name type="synonym">Donax arundinaceus</name>
    <dbReference type="NCBI Taxonomy" id="35708"/>
    <lineage>
        <taxon>Eukaryota</taxon>
        <taxon>Viridiplantae</taxon>
        <taxon>Streptophyta</taxon>
        <taxon>Embryophyta</taxon>
        <taxon>Tracheophyta</taxon>
        <taxon>Spermatophyta</taxon>
        <taxon>Magnoliopsida</taxon>
        <taxon>Liliopsida</taxon>
        <taxon>Poales</taxon>
        <taxon>Poaceae</taxon>
        <taxon>PACMAD clade</taxon>
        <taxon>Arundinoideae</taxon>
        <taxon>Arundineae</taxon>
        <taxon>Arundo</taxon>
    </lineage>
</organism>
<accession>A0A0A9GAS6</accession>
<proteinExistence type="predicted"/>